<accession>A0A7J4IRX5</accession>
<evidence type="ECO:0000313" key="1">
    <source>
        <dbReference type="EMBL" id="HIH08202.1"/>
    </source>
</evidence>
<dbReference type="AlphaFoldDB" id="A0A7J4IRX5"/>
<name>A0A7J4IRX5_9ARCH</name>
<reference evidence="2" key="1">
    <citation type="journal article" date="2020" name="bioRxiv">
        <title>A rank-normalized archaeal taxonomy based on genome phylogeny resolves widespread incomplete and uneven classifications.</title>
        <authorList>
            <person name="Rinke C."/>
            <person name="Chuvochina M."/>
            <person name="Mussig A.J."/>
            <person name="Chaumeil P.-A."/>
            <person name="Waite D.W."/>
            <person name="Whitman W.B."/>
            <person name="Parks D.H."/>
            <person name="Hugenholtz P."/>
        </authorList>
    </citation>
    <scope>NUCLEOTIDE SEQUENCE [LARGE SCALE GENOMIC DNA]</scope>
</reference>
<sequence length="67" mass="7727">MKEEKFFRFCPNCGSMNVKPLYFGLSQDFAAHSPEMKCIDCGFNGFIVESTAEQIAAFRKEMKRKVH</sequence>
<proteinExistence type="predicted"/>
<dbReference type="EMBL" id="DUFG01000013">
    <property type="protein sequence ID" value="HIH08202.1"/>
    <property type="molecule type" value="Genomic_DNA"/>
</dbReference>
<organism evidence="1 2">
    <name type="scientific">Candidatus Iainarchaeum sp</name>
    <dbReference type="NCBI Taxonomy" id="3101447"/>
    <lineage>
        <taxon>Archaea</taxon>
        <taxon>Candidatus Iainarchaeota</taxon>
        <taxon>Candidatus Iainarchaeia</taxon>
        <taxon>Candidatus Iainarchaeales</taxon>
        <taxon>Candidatus Iainarchaeaceae</taxon>
        <taxon>Candidatus Iainarchaeum</taxon>
    </lineage>
</organism>
<comment type="caution">
    <text evidence="1">The sequence shown here is derived from an EMBL/GenBank/DDBJ whole genome shotgun (WGS) entry which is preliminary data.</text>
</comment>
<protein>
    <submittedName>
        <fullName evidence="1">Uncharacterized protein</fullName>
    </submittedName>
</protein>
<evidence type="ECO:0000313" key="2">
    <source>
        <dbReference type="Proteomes" id="UP000577419"/>
    </source>
</evidence>
<dbReference type="Proteomes" id="UP000577419">
    <property type="component" value="Unassembled WGS sequence"/>
</dbReference>
<gene>
    <name evidence="1" type="ORF">HA237_02405</name>
</gene>